<dbReference type="Gene3D" id="1.10.510.10">
    <property type="entry name" value="Transferase(Phosphotransferase) domain 1"/>
    <property type="match status" value="1"/>
</dbReference>
<evidence type="ECO:0000313" key="4">
    <source>
        <dbReference type="EMBL" id="KAJ7026151.1"/>
    </source>
</evidence>
<keyword evidence="1" id="KW-0547">Nucleotide-binding</keyword>
<dbReference type="SMART" id="SM00220">
    <property type="entry name" value="S_TKc"/>
    <property type="match status" value="1"/>
</dbReference>
<dbReference type="Proteomes" id="UP001218188">
    <property type="component" value="Unassembled WGS sequence"/>
</dbReference>
<keyword evidence="5" id="KW-1185">Reference proteome</keyword>
<comment type="caution">
    <text evidence="4">The sequence shown here is derived from an EMBL/GenBank/DDBJ whole genome shotgun (WGS) entry which is preliminary data.</text>
</comment>
<dbReference type="InterPro" id="IPR011009">
    <property type="entry name" value="Kinase-like_dom_sf"/>
</dbReference>
<dbReference type="EMBL" id="JARJCM010000143">
    <property type="protein sequence ID" value="KAJ7026151.1"/>
    <property type="molecule type" value="Genomic_DNA"/>
</dbReference>
<dbReference type="AlphaFoldDB" id="A0AAD6WWP2"/>
<gene>
    <name evidence="4" type="ORF">C8F04DRAFT_122283</name>
</gene>
<dbReference type="InterPro" id="IPR000719">
    <property type="entry name" value="Prot_kinase_dom"/>
</dbReference>
<dbReference type="SUPFAM" id="SSF56112">
    <property type="entry name" value="Protein kinase-like (PK-like)"/>
    <property type="match status" value="1"/>
</dbReference>
<dbReference type="PANTHER" id="PTHR24346">
    <property type="entry name" value="MAP/MICROTUBULE AFFINITY-REGULATING KINASE"/>
    <property type="match status" value="1"/>
</dbReference>
<protein>
    <submittedName>
        <fullName evidence="4">Kinase-like domain-containing protein</fullName>
    </submittedName>
</protein>
<dbReference type="GO" id="GO:0005524">
    <property type="term" value="F:ATP binding"/>
    <property type="evidence" value="ECO:0007669"/>
    <property type="project" value="UniProtKB-KW"/>
</dbReference>
<keyword evidence="4" id="KW-0418">Kinase</keyword>
<evidence type="ECO:0000256" key="2">
    <source>
        <dbReference type="ARBA" id="ARBA00022840"/>
    </source>
</evidence>
<dbReference type="PROSITE" id="PS50011">
    <property type="entry name" value="PROTEIN_KINASE_DOM"/>
    <property type="match status" value="1"/>
</dbReference>
<proteinExistence type="predicted"/>
<evidence type="ECO:0000256" key="1">
    <source>
        <dbReference type="ARBA" id="ARBA00022741"/>
    </source>
</evidence>
<evidence type="ECO:0000313" key="5">
    <source>
        <dbReference type="Proteomes" id="UP001218188"/>
    </source>
</evidence>
<reference evidence="4" key="1">
    <citation type="submission" date="2023-03" db="EMBL/GenBank/DDBJ databases">
        <title>Massive genome expansion in bonnet fungi (Mycena s.s.) driven by repeated elements and novel gene families across ecological guilds.</title>
        <authorList>
            <consortium name="Lawrence Berkeley National Laboratory"/>
            <person name="Harder C.B."/>
            <person name="Miyauchi S."/>
            <person name="Viragh M."/>
            <person name="Kuo A."/>
            <person name="Thoen E."/>
            <person name="Andreopoulos B."/>
            <person name="Lu D."/>
            <person name="Skrede I."/>
            <person name="Drula E."/>
            <person name="Henrissat B."/>
            <person name="Morin E."/>
            <person name="Kohler A."/>
            <person name="Barry K."/>
            <person name="LaButti K."/>
            <person name="Morin E."/>
            <person name="Salamov A."/>
            <person name="Lipzen A."/>
            <person name="Mereny Z."/>
            <person name="Hegedus B."/>
            <person name="Baldrian P."/>
            <person name="Stursova M."/>
            <person name="Weitz H."/>
            <person name="Taylor A."/>
            <person name="Grigoriev I.V."/>
            <person name="Nagy L.G."/>
            <person name="Martin F."/>
            <person name="Kauserud H."/>
        </authorList>
    </citation>
    <scope>NUCLEOTIDE SEQUENCE</scope>
    <source>
        <strain evidence="4">CBHHK200</strain>
    </source>
</reference>
<feature type="domain" description="Protein kinase" evidence="3">
    <location>
        <begin position="54"/>
        <end position="352"/>
    </location>
</feature>
<name>A0AAD6WWP2_9AGAR</name>
<keyword evidence="2" id="KW-0067">ATP-binding</keyword>
<dbReference type="GO" id="GO:0005737">
    <property type="term" value="C:cytoplasm"/>
    <property type="evidence" value="ECO:0007669"/>
    <property type="project" value="TreeGrafter"/>
</dbReference>
<accession>A0AAD6WWP2</accession>
<evidence type="ECO:0000259" key="3">
    <source>
        <dbReference type="PROSITE" id="PS50011"/>
    </source>
</evidence>
<sequence>MDKSSPPGAEKSPLHRSEKAWVNFQPFLSSRGYELRARYHPDWIPSWTVHRSFYHEYEDSLAVYQDQVLDATRTEDGKKVVLKRIETDGDEMAIIKYLVTPSARADPRNRTIPIFEIIQMPHTPWSFLVMPYCRVFNYPPFHCRNEFVDAVSQFMEGLQFMHELNIAHFDIAPQNMVMDESRVVPNGSHFSKPRTHTGFHGLFAWNNRCTVLPVNYYFIDFGLSLYFPNGRDTALHCETLRTFPDIPELSDKVSYNPFMVDIFQLGLTVHKLIDAYPALEAFRPVATDMTATNPHERPTPANSLAHLREITAKIPATTLSDQIWEKDTGLWKKVTRAVLGGYRYDYLPIPTN</sequence>
<dbReference type="GO" id="GO:0004674">
    <property type="term" value="F:protein serine/threonine kinase activity"/>
    <property type="evidence" value="ECO:0007669"/>
    <property type="project" value="TreeGrafter"/>
</dbReference>
<dbReference type="GO" id="GO:0035556">
    <property type="term" value="P:intracellular signal transduction"/>
    <property type="evidence" value="ECO:0007669"/>
    <property type="project" value="TreeGrafter"/>
</dbReference>
<dbReference type="PANTHER" id="PTHR24346:SF30">
    <property type="entry name" value="MATERNAL EMBRYONIC LEUCINE ZIPPER KINASE"/>
    <property type="match status" value="1"/>
</dbReference>
<organism evidence="4 5">
    <name type="scientific">Mycena alexandri</name>
    <dbReference type="NCBI Taxonomy" id="1745969"/>
    <lineage>
        <taxon>Eukaryota</taxon>
        <taxon>Fungi</taxon>
        <taxon>Dikarya</taxon>
        <taxon>Basidiomycota</taxon>
        <taxon>Agaricomycotina</taxon>
        <taxon>Agaricomycetes</taxon>
        <taxon>Agaricomycetidae</taxon>
        <taxon>Agaricales</taxon>
        <taxon>Marasmiineae</taxon>
        <taxon>Mycenaceae</taxon>
        <taxon>Mycena</taxon>
    </lineage>
</organism>
<keyword evidence="4" id="KW-0808">Transferase</keyword>